<evidence type="ECO:0000313" key="6">
    <source>
        <dbReference type="Proteomes" id="UP000028984"/>
    </source>
</evidence>
<dbReference type="InterPro" id="IPR022038">
    <property type="entry name" value="Ig-like_bact"/>
</dbReference>
<dbReference type="Gene3D" id="2.60.40.3630">
    <property type="match status" value="2"/>
</dbReference>
<evidence type="ECO:0000256" key="3">
    <source>
        <dbReference type="SAM" id="SignalP"/>
    </source>
</evidence>
<dbReference type="SUPFAM" id="SSF51126">
    <property type="entry name" value="Pectin lyase-like"/>
    <property type="match status" value="1"/>
</dbReference>
<dbReference type="InterPro" id="IPR006626">
    <property type="entry name" value="PbH1"/>
</dbReference>
<protein>
    <submittedName>
        <fullName evidence="5">Carbohydrate binding domain protein</fullName>
    </submittedName>
</protein>
<keyword evidence="2" id="KW-0472">Membrane</keyword>
<feature type="chain" id="PRO_5001819561" evidence="3">
    <location>
        <begin position="34"/>
        <end position="1414"/>
    </location>
</feature>
<name>A0A087CPB8_9BIFI</name>
<dbReference type="Gene3D" id="2.60.120.260">
    <property type="entry name" value="Galactose-binding domain-like"/>
    <property type="match status" value="1"/>
</dbReference>
<keyword evidence="2" id="KW-1133">Transmembrane helix</keyword>
<keyword evidence="2" id="KW-0812">Transmembrane</keyword>
<dbReference type="Pfam" id="PF07523">
    <property type="entry name" value="Big_3"/>
    <property type="match status" value="2"/>
</dbReference>
<dbReference type="eggNOG" id="ENOG5033BGI">
    <property type="taxonomic scope" value="Bacteria"/>
</dbReference>
<dbReference type="Proteomes" id="UP000028984">
    <property type="component" value="Unassembled WGS sequence"/>
</dbReference>
<accession>A0A087CPB8</accession>
<gene>
    <name evidence="5" type="ORF">BREU_1938</name>
</gene>
<feature type="signal peptide" evidence="3">
    <location>
        <begin position="1"/>
        <end position="33"/>
    </location>
</feature>
<organism evidence="5 6">
    <name type="scientific">Bifidobacterium reuteri DSM 23975</name>
    <dbReference type="NCBI Taxonomy" id="1437610"/>
    <lineage>
        <taxon>Bacteria</taxon>
        <taxon>Bacillati</taxon>
        <taxon>Actinomycetota</taxon>
        <taxon>Actinomycetes</taxon>
        <taxon>Bifidobacteriales</taxon>
        <taxon>Bifidobacteriaceae</taxon>
        <taxon>Bifidobacterium</taxon>
    </lineage>
</organism>
<dbReference type="SMART" id="SM00710">
    <property type="entry name" value="PbH1"/>
    <property type="match status" value="7"/>
</dbReference>
<dbReference type="InterPro" id="IPR012334">
    <property type="entry name" value="Pectin_lyas_fold"/>
</dbReference>
<keyword evidence="3" id="KW-0732">Signal</keyword>
<dbReference type="InterPro" id="IPR011050">
    <property type="entry name" value="Pectin_lyase_fold/virulence"/>
</dbReference>
<comment type="caution">
    <text evidence="5">The sequence shown here is derived from an EMBL/GenBank/DDBJ whole genome shotgun (WGS) entry which is preliminary data.</text>
</comment>
<feature type="compositionally biased region" description="Low complexity" evidence="1">
    <location>
        <begin position="1350"/>
        <end position="1359"/>
    </location>
</feature>
<dbReference type="SUPFAM" id="SSF49785">
    <property type="entry name" value="Galactose-binding domain-like"/>
    <property type="match status" value="1"/>
</dbReference>
<dbReference type="STRING" id="1437610.BREU_1938"/>
<dbReference type="OrthoDB" id="3333873at2"/>
<reference evidence="5 6" key="1">
    <citation type="submission" date="2014-03" db="EMBL/GenBank/DDBJ databases">
        <title>Genomics of Bifidobacteria.</title>
        <authorList>
            <person name="Ventura M."/>
            <person name="Milani C."/>
            <person name="Lugli G.A."/>
        </authorList>
    </citation>
    <scope>NUCLEOTIDE SEQUENCE [LARGE SCALE GENOMIC DNA]</scope>
    <source>
        <strain evidence="5 6">DSM 23975</strain>
    </source>
</reference>
<feature type="region of interest" description="Disordered" evidence="1">
    <location>
        <begin position="1350"/>
        <end position="1385"/>
    </location>
</feature>
<keyword evidence="6" id="KW-1185">Reference proteome</keyword>
<dbReference type="InterPro" id="IPR008979">
    <property type="entry name" value="Galactose-bd-like_sf"/>
</dbReference>
<dbReference type="EMBL" id="JGZK01000010">
    <property type="protein sequence ID" value="KFI85118.1"/>
    <property type="molecule type" value="Genomic_DNA"/>
</dbReference>
<sequence length="1414" mass="150041">MTQSTLRRLFAGTVASATLLSGMALVPTVAAYADETTQDTPATGTSYYVDCQAAPNGDGTQDKPFNSFAAANNVTLKAGDRLLFKRGTTCTGEDQTVDGTTIKAALRIVNTRGTAEAPIVIGDYGDATAPAPKLDGAGVADVVLLRNSEYITVENLDISNTDTEANYYKYMRRGITAENDNAGELNGIIIRNNSIHDIYGEKQKDLGGSAAIQLENYGRSIPVDGADKTKGSVKSDTSRATRSWFNDVQIVGNTITNVNRSGINMSSDFRCREDVAWECGVSGSTRDQYPWTPNRNLYIASNTLKDIGGDGIVVQMSDGAVVEKNYLENAASVNGQGSNAGIWNWNSDNTLFQFNEVTNTKKLPGNNDGTAWDFDYGTRNTVFQYNYSHDNAGGAALVCACTDWYNNPDEIGTALGGTFRYNLSVNDGVAATPRDDSTDTYRTVTLDGITDMNYYNNTTILPKGEKVTFSNNAQNAGVTYNNNVIIAQDGTTLTDQNSKINDDGFQINYGSNLYVGGDQTQWAKVGENGNQYVSLADYVAATGLDLEAVAKGDLSSLYSAKATDYAAGKGRAMASDSFPFAISNKYLTGDNALKTLDFPHGFDHAKQTYGTQHVVSGWSAPAVGAFQGADTTETGAVGDLSAGKSVTIDAPGNATLEIKATTAGDAVLEAGLANDRGYAQKTTGEGEQVLHVRTSSDVSKLTLTNTGKSGAVTGISVSTVYDQLWDGSFESINHGKASQPKNGISPWAPANRDHSKNRDNYNDAKIKRYRSDLNQQNAVVSGERAAKLGKSDGVSFTQIDQRNIPAQPGKTYELGFWVTTGASNDQTPSTVTATVRSRKEGSGAGGNFSQYGTVLLNKSVDAETADGGDKVYVRGTFTVPWDVPADSALWVNIAQPDLDDASTAYVDNVTLVETAAPVTDIASIAVTKQPAKTDYQTGESLDAAGLEVTATLSDGTTRVLDPSEYTLLGFDSSKAGVVPVTVKLNVDGSKITRFRVRVQNVTNLAYEFRSSAAASDVQTKWGTSKASDASDGNLGTNWSNWKDKSENVPANPAWINWTFDQAYKLGNLEFYVDQTKAEAAPAQFQVQYLGEDGKWVDTDLIGKPDASKPAEPTVLDLSGLPATKAISLIVTPVDNGSDYPYVKVAEVKIFQAADPLPTLESLTATVNPETKYTEGDLFSAATSGLKVEGAWTGDYTDELLPSEYTLSAADKDGNAVDLTQPLPAGDLTVTVAAVENPEVKTTFDLTVAPKQTPEPDVTITGIGVAQNPDKTEYAVGETFSDEGLKVSAQLSNGATRDLDANEYAAAAFFDGSDQPVDLSKPFANAGTLTVTLTLKADKTITTTFTVTVKAKGGEQQPGQQPGGDKDNTANPNKKPAADQGGKLTDSGSSVTIVAAVAVVLILAGGILLLNRQRH</sequence>
<feature type="region of interest" description="Disordered" evidence="1">
    <location>
        <begin position="732"/>
        <end position="759"/>
    </location>
</feature>
<proteinExistence type="predicted"/>
<dbReference type="RefSeq" id="WP_052382096.1">
    <property type="nucleotide sequence ID" value="NZ_JDUW01000007.1"/>
</dbReference>
<feature type="transmembrane region" description="Helical" evidence="2">
    <location>
        <begin position="1390"/>
        <end position="1409"/>
    </location>
</feature>
<feature type="domain" description="Ig-like" evidence="4">
    <location>
        <begin position="1267"/>
        <end position="1348"/>
    </location>
</feature>
<evidence type="ECO:0000313" key="5">
    <source>
        <dbReference type="EMBL" id="KFI85118.1"/>
    </source>
</evidence>
<evidence type="ECO:0000259" key="4">
    <source>
        <dbReference type="Pfam" id="PF07523"/>
    </source>
</evidence>
<evidence type="ECO:0000256" key="2">
    <source>
        <dbReference type="SAM" id="Phobius"/>
    </source>
</evidence>
<feature type="domain" description="Ig-like" evidence="4">
    <location>
        <begin position="929"/>
        <end position="986"/>
    </location>
</feature>
<evidence type="ECO:0000256" key="1">
    <source>
        <dbReference type="SAM" id="MobiDB-lite"/>
    </source>
</evidence>
<dbReference type="Gene3D" id="2.160.20.10">
    <property type="entry name" value="Single-stranded right-handed beta-helix, Pectin lyase-like"/>
    <property type="match status" value="1"/>
</dbReference>